<feature type="transmembrane region" description="Helical" evidence="10">
    <location>
        <begin position="465"/>
        <end position="482"/>
    </location>
</feature>
<feature type="transmembrane region" description="Helical" evidence="10">
    <location>
        <begin position="384"/>
        <end position="405"/>
    </location>
</feature>
<evidence type="ECO:0000259" key="13">
    <source>
        <dbReference type="Pfam" id="PF21901"/>
    </source>
</evidence>
<comment type="caution">
    <text evidence="14">The sequence shown here is derived from an EMBL/GenBank/DDBJ whole genome shotgun (WGS) entry which is preliminary data.</text>
</comment>
<keyword evidence="4 10" id="KW-1133">Transmembrane helix</keyword>
<comment type="subcellular location">
    <subcellularLocation>
        <location evidence="1">Golgi apparatus membrane</location>
        <topology evidence="1">Multi-pass membrane protein</topology>
    </subcellularLocation>
</comment>
<feature type="domain" description="GOST seven transmembrane" evidence="12">
    <location>
        <begin position="243"/>
        <end position="489"/>
    </location>
</feature>
<feature type="region of interest" description="Disordered" evidence="9">
    <location>
        <begin position="161"/>
        <end position="198"/>
    </location>
</feature>
<feature type="transmembrane region" description="Helical" evidence="10">
    <location>
        <begin position="245"/>
        <end position="264"/>
    </location>
</feature>
<dbReference type="PANTHER" id="PTHR21229">
    <property type="entry name" value="LUNG SEVEN TRANSMEMBRANE RECEPTOR"/>
    <property type="match status" value="1"/>
</dbReference>
<keyword evidence="3 11" id="KW-0732">Signal</keyword>
<reference evidence="14 15" key="1">
    <citation type="submission" date="2020-08" db="EMBL/GenBank/DDBJ databases">
        <authorList>
            <person name="Hejnol A."/>
        </authorList>
    </citation>
    <scope>NUCLEOTIDE SEQUENCE [LARGE SCALE GENOMIC DNA]</scope>
</reference>
<gene>
    <name evidence="14" type="ORF">DGYR_LOCUS4872</name>
</gene>
<dbReference type="PANTHER" id="PTHR21229:SF1">
    <property type="entry name" value="GH17801P"/>
    <property type="match status" value="1"/>
</dbReference>
<accession>A0A7I8VJK5</accession>
<evidence type="ECO:0000313" key="15">
    <source>
        <dbReference type="Proteomes" id="UP000549394"/>
    </source>
</evidence>
<feature type="signal peptide" evidence="11">
    <location>
        <begin position="1"/>
        <end position="20"/>
    </location>
</feature>
<evidence type="ECO:0000256" key="9">
    <source>
        <dbReference type="SAM" id="MobiDB-lite"/>
    </source>
</evidence>
<keyword evidence="5" id="KW-0333">Golgi apparatus</keyword>
<dbReference type="GO" id="GO:0000139">
    <property type="term" value="C:Golgi membrane"/>
    <property type="evidence" value="ECO:0007669"/>
    <property type="project" value="UniProtKB-SubCell"/>
</dbReference>
<feature type="compositionally biased region" description="Basic and acidic residues" evidence="9">
    <location>
        <begin position="167"/>
        <end position="177"/>
    </location>
</feature>
<dbReference type="InterPro" id="IPR053937">
    <property type="entry name" value="GOST_TM"/>
</dbReference>
<keyword evidence="15" id="KW-1185">Reference proteome</keyword>
<comment type="similarity">
    <text evidence="8">Belongs to the LU7TM family. TMEM87 subfamily.</text>
</comment>
<evidence type="ECO:0000256" key="10">
    <source>
        <dbReference type="SAM" id="Phobius"/>
    </source>
</evidence>
<evidence type="ECO:0000256" key="8">
    <source>
        <dbReference type="ARBA" id="ARBA00044946"/>
    </source>
</evidence>
<evidence type="ECO:0000256" key="5">
    <source>
        <dbReference type="ARBA" id="ARBA00023034"/>
    </source>
</evidence>
<dbReference type="Pfam" id="PF06814">
    <property type="entry name" value="GOST_TM"/>
    <property type="match status" value="1"/>
</dbReference>
<evidence type="ECO:0000256" key="7">
    <source>
        <dbReference type="ARBA" id="ARBA00023180"/>
    </source>
</evidence>
<keyword evidence="2 10" id="KW-0812">Transmembrane</keyword>
<keyword evidence="6 10" id="KW-0472">Membrane</keyword>
<feature type="chain" id="PRO_5029525756" evidence="11">
    <location>
        <begin position="21"/>
        <end position="579"/>
    </location>
</feature>
<dbReference type="AlphaFoldDB" id="A0A7I8VJK5"/>
<feature type="transmembrane region" description="Helical" evidence="10">
    <location>
        <begin position="276"/>
        <end position="294"/>
    </location>
</feature>
<dbReference type="Pfam" id="PF21901">
    <property type="entry name" value="TMEM87A-B_GOLD"/>
    <property type="match status" value="1"/>
</dbReference>
<evidence type="ECO:0000259" key="12">
    <source>
        <dbReference type="Pfam" id="PF06814"/>
    </source>
</evidence>
<dbReference type="EMBL" id="CAJFCJ010000006">
    <property type="protein sequence ID" value="CAD5116230.1"/>
    <property type="molecule type" value="Genomic_DNA"/>
</dbReference>
<keyword evidence="7" id="KW-0325">Glycoprotein</keyword>
<dbReference type="InterPro" id="IPR009637">
    <property type="entry name" value="GPR107/GPR108-like"/>
</dbReference>
<proteinExistence type="inferred from homology"/>
<feature type="domain" description="TMEM87A/B GOLD" evidence="13">
    <location>
        <begin position="22"/>
        <end position="92"/>
    </location>
</feature>
<dbReference type="Proteomes" id="UP000549394">
    <property type="component" value="Unassembled WGS sequence"/>
</dbReference>
<dbReference type="OrthoDB" id="19932at2759"/>
<protein>
    <submittedName>
        <fullName evidence="14">DgyrCDS5142</fullName>
    </submittedName>
</protein>
<evidence type="ECO:0000256" key="4">
    <source>
        <dbReference type="ARBA" id="ARBA00022989"/>
    </source>
</evidence>
<sequence length="579" mass="65504">MAMYLHRQILLFGLLSSVFAFPEQGIFEFNLTKSKSSYIVAKSLFNGTEISLRVLLDCPSSQSTPLKLSWMLRETNCLGDLFALANDHDDNTGAILFKPDLDIQGLNLYRLVYYKSSTDEISCESTNNLQDLSGTPPEVATLQAQTSTGLVTPTPLATKATKATVKATDDKGKATDNHRKRREAKTAAPEPTPTTSSDRIYKAWKDGIYIFIVRVESLDDSITANVVLSMKGKHGYLSAIDWPFLPFYGVMCALYVIYALAWLIMSAMNWRDLLRIQFWISAVILLGLVEKAVYIEDYRSISHTGKSLKGAMYFALFLTSLKRTLARILIVIACLGYGIVKPRLGNQLQRVLALAFLFFCFSYADEVQKVRNHRGYNKGKGDFFTAIPLAVIDALFCWWIFTSLFSTMKTLRIRRNVVKLSLYNHFTNTLVLAVLISIGYMIWSLVEHRFSKCLPGWKGIWIDEAFWHFSFSFVLGIIIVLWRPTINSQRFASTPLLDDVDDEENETNLNESFGAKKRTTITSNGPPTNKETKNKKAEEDLKWIDENIPTTVVESSLPNLINDSDEEILNTKFEISKMD</sequence>
<dbReference type="GO" id="GO:0005829">
    <property type="term" value="C:cytosol"/>
    <property type="evidence" value="ECO:0007669"/>
    <property type="project" value="GOC"/>
</dbReference>
<feature type="transmembrane region" description="Helical" evidence="10">
    <location>
        <begin position="347"/>
        <end position="364"/>
    </location>
</feature>
<evidence type="ECO:0000256" key="2">
    <source>
        <dbReference type="ARBA" id="ARBA00022692"/>
    </source>
</evidence>
<feature type="region of interest" description="Disordered" evidence="9">
    <location>
        <begin position="518"/>
        <end position="538"/>
    </location>
</feature>
<evidence type="ECO:0000313" key="14">
    <source>
        <dbReference type="EMBL" id="CAD5116230.1"/>
    </source>
</evidence>
<dbReference type="InterPro" id="IPR054101">
    <property type="entry name" value="TMEM87A/B_GOLD"/>
</dbReference>
<feature type="transmembrane region" description="Helical" evidence="10">
    <location>
        <begin position="426"/>
        <end position="445"/>
    </location>
</feature>
<evidence type="ECO:0000256" key="1">
    <source>
        <dbReference type="ARBA" id="ARBA00004653"/>
    </source>
</evidence>
<evidence type="ECO:0000256" key="6">
    <source>
        <dbReference type="ARBA" id="ARBA00023136"/>
    </source>
</evidence>
<feature type="transmembrane region" description="Helical" evidence="10">
    <location>
        <begin position="314"/>
        <end position="340"/>
    </location>
</feature>
<evidence type="ECO:0000256" key="3">
    <source>
        <dbReference type="ARBA" id="ARBA00022729"/>
    </source>
</evidence>
<organism evidence="14 15">
    <name type="scientific">Dimorphilus gyrociliatus</name>
    <dbReference type="NCBI Taxonomy" id="2664684"/>
    <lineage>
        <taxon>Eukaryota</taxon>
        <taxon>Metazoa</taxon>
        <taxon>Spiralia</taxon>
        <taxon>Lophotrochozoa</taxon>
        <taxon>Annelida</taxon>
        <taxon>Polychaeta</taxon>
        <taxon>Polychaeta incertae sedis</taxon>
        <taxon>Dinophilidae</taxon>
        <taxon>Dimorphilus</taxon>
    </lineage>
</organism>
<feature type="compositionally biased region" description="Low complexity" evidence="9">
    <location>
        <begin position="186"/>
        <end position="195"/>
    </location>
</feature>
<dbReference type="GO" id="GO:0042147">
    <property type="term" value="P:retrograde transport, endosome to Golgi"/>
    <property type="evidence" value="ECO:0007669"/>
    <property type="project" value="TreeGrafter"/>
</dbReference>
<name>A0A7I8VJK5_9ANNE</name>
<evidence type="ECO:0000256" key="11">
    <source>
        <dbReference type="SAM" id="SignalP"/>
    </source>
</evidence>